<proteinExistence type="predicted"/>
<comment type="caution">
    <text evidence="1">The sequence shown here is derived from an EMBL/GenBank/DDBJ whole genome shotgun (WGS) entry which is preliminary data.</text>
</comment>
<sequence length="516" mass="57466">MTIDWITQERHEQALEAAAAGDKPILIYFHSISCDGCLRLEREVLSDEAVQSAIGKAAIPLWVEVEQGRVDTRVSSLVGSHIFIMSPVVQLISFHGDIFHKFLGAPLHTRLDLGYTRVHHDVAGDIGVAQFLGQLHLGVGKRHLFNGDFALAAQALSEVVAQATDSLTYEEARYWLPVAQNNGRYPEETCARPIATALPALSEIANEVRRFCSLLTAIPDTELMADWPGTPGEGGWAHYSDCLREVCLGVYQTLLDSGNAAAELRQSKSVPPTQAQLILRHWQASYRSLQGTLHGLRLGDWDRQHLHENYSLGKQRTIRNNVVHCVMAEFWAHGSAIRNARAAFAGVKHDGARPVDAVWKKYGPPPANFGTVTDLLQTWELRHNELLDELAGVTDAELGFERSWWEESAVSVRFRLNRLGWHLQDHAAVLETICERMGRVRTETERLAVRIYTALGTAEGAMIGLSSDEKRGLFSDAVAILRRKGDELQAFYARFWDDAQLAHSENGPRADDHSHV</sequence>
<evidence type="ECO:0000313" key="2">
    <source>
        <dbReference type="Proteomes" id="UP001629235"/>
    </source>
</evidence>
<name>A0ACC7NBX1_9BURK</name>
<protein>
    <submittedName>
        <fullName evidence="1">Thioredoxin family protein</fullName>
    </submittedName>
</protein>
<dbReference type="EMBL" id="JAQQDW010000029">
    <property type="protein sequence ID" value="MFM0104972.1"/>
    <property type="molecule type" value="Genomic_DNA"/>
</dbReference>
<gene>
    <name evidence="1" type="ORF">PQR01_16155</name>
</gene>
<evidence type="ECO:0000313" key="1">
    <source>
        <dbReference type="EMBL" id="MFM0104972.1"/>
    </source>
</evidence>
<accession>A0ACC7NBX1</accession>
<dbReference type="Proteomes" id="UP001629235">
    <property type="component" value="Unassembled WGS sequence"/>
</dbReference>
<organism evidence="1 2">
    <name type="scientific">Paraburkholderia rhynchosiae</name>
    <dbReference type="NCBI Taxonomy" id="487049"/>
    <lineage>
        <taxon>Bacteria</taxon>
        <taxon>Pseudomonadati</taxon>
        <taxon>Pseudomonadota</taxon>
        <taxon>Betaproteobacteria</taxon>
        <taxon>Burkholderiales</taxon>
        <taxon>Burkholderiaceae</taxon>
        <taxon>Paraburkholderia</taxon>
    </lineage>
</organism>
<keyword evidence="2" id="KW-1185">Reference proteome</keyword>
<reference evidence="1 2" key="1">
    <citation type="journal article" date="2024" name="Chem. Sci.">
        <title>Discovery of megapolipeptins by genome mining of a Burkholderiales bacteria collection.</title>
        <authorList>
            <person name="Paulo B.S."/>
            <person name="Recchia M.J.J."/>
            <person name="Lee S."/>
            <person name="Fergusson C.H."/>
            <person name="Romanowski S.B."/>
            <person name="Hernandez A."/>
            <person name="Krull N."/>
            <person name="Liu D.Y."/>
            <person name="Cavanagh H."/>
            <person name="Bos A."/>
            <person name="Gray C.A."/>
            <person name="Murphy B.T."/>
            <person name="Linington R.G."/>
            <person name="Eustaquio A.S."/>
        </authorList>
    </citation>
    <scope>NUCLEOTIDE SEQUENCE [LARGE SCALE GENOMIC DNA]</scope>
    <source>
        <strain evidence="1 2">RL18-126-BIB-B</strain>
    </source>
</reference>